<gene>
    <name evidence="10" type="ORF">SPHA_29955</name>
</gene>
<evidence type="ECO:0000313" key="11">
    <source>
        <dbReference type="Proteomes" id="UP000597762"/>
    </source>
</evidence>
<dbReference type="OrthoDB" id="1877176at2759"/>
<dbReference type="InterPro" id="IPR028565">
    <property type="entry name" value="MHD"/>
</dbReference>
<evidence type="ECO:0000256" key="7">
    <source>
        <dbReference type="ARBA" id="ARBA00029433"/>
    </source>
</evidence>
<evidence type="ECO:0000313" key="10">
    <source>
        <dbReference type="EMBL" id="CAE1256081.1"/>
    </source>
</evidence>
<dbReference type="PANTHER" id="PTHR16082:SF2">
    <property type="entry name" value="AP-5 COMPLEX SUBUNIT MU-1"/>
    <property type="match status" value="1"/>
</dbReference>
<keyword evidence="6" id="KW-0472">Membrane</keyword>
<evidence type="ECO:0000256" key="8">
    <source>
        <dbReference type="ARBA" id="ARBA00030827"/>
    </source>
</evidence>
<dbReference type="Proteomes" id="UP000597762">
    <property type="component" value="Unassembled WGS sequence"/>
</dbReference>
<keyword evidence="11" id="KW-1185">Reference proteome</keyword>
<dbReference type="InterPro" id="IPR036168">
    <property type="entry name" value="AP2_Mu_C_sf"/>
</dbReference>
<dbReference type="Pfam" id="PF00928">
    <property type="entry name" value="Adap_comp_sub"/>
    <property type="match status" value="1"/>
</dbReference>
<keyword evidence="5" id="KW-0653">Protein transport</keyword>
<reference evidence="10" key="1">
    <citation type="submission" date="2021-01" db="EMBL/GenBank/DDBJ databases">
        <authorList>
            <person name="Li R."/>
            <person name="Bekaert M."/>
        </authorList>
    </citation>
    <scope>NUCLEOTIDE SEQUENCE</scope>
    <source>
        <strain evidence="10">Farmed</strain>
    </source>
</reference>
<dbReference type="PANTHER" id="PTHR16082">
    <property type="entry name" value="AP-5 COMPLEX SUBUNIT MU-1"/>
    <property type="match status" value="1"/>
</dbReference>
<evidence type="ECO:0000256" key="3">
    <source>
        <dbReference type="ARBA" id="ARBA00021851"/>
    </source>
</evidence>
<comment type="subcellular location">
    <subcellularLocation>
        <location evidence="7">Endomembrane system</location>
        <topology evidence="7">Peripheral membrane protein</topology>
        <orientation evidence="7">Cytoplasmic side</orientation>
    </subcellularLocation>
</comment>
<dbReference type="GO" id="GO:0030119">
    <property type="term" value="C:AP-type membrane coat adaptor complex"/>
    <property type="evidence" value="ECO:0007669"/>
    <property type="project" value="TreeGrafter"/>
</dbReference>
<evidence type="ECO:0000259" key="9">
    <source>
        <dbReference type="PROSITE" id="PS51072"/>
    </source>
</evidence>
<evidence type="ECO:0000256" key="2">
    <source>
        <dbReference type="ARBA" id="ARBA00011174"/>
    </source>
</evidence>
<dbReference type="Gene3D" id="2.60.40.1170">
    <property type="entry name" value="Mu homology domain, subdomain B"/>
    <property type="match status" value="2"/>
</dbReference>
<dbReference type="AlphaFoldDB" id="A0A812C4P7"/>
<feature type="domain" description="MHD" evidence="9">
    <location>
        <begin position="1"/>
        <end position="178"/>
    </location>
</feature>
<proteinExistence type="inferred from homology"/>
<comment type="subunit">
    <text evidence="2">Probably part of the adaptor protein complex 5 (AP-5) a tetramer composed of AP5B1, AP5M1, AP5S1 and AP5Z1.</text>
</comment>
<dbReference type="GO" id="GO:0005764">
    <property type="term" value="C:lysosome"/>
    <property type="evidence" value="ECO:0007669"/>
    <property type="project" value="TreeGrafter"/>
</dbReference>
<dbReference type="GO" id="GO:0015031">
    <property type="term" value="P:protein transport"/>
    <property type="evidence" value="ECO:0007669"/>
    <property type="project" value="UniProtKB-KW"/>
</dbReference>
<dbReference type="InterPro" id="IPR039591">
    <property type="entry name" value="AP5M1"/>
</dbReference>
<comment type="caution">
    <text evidence="10">The sequence shown here is derived from an EMBL/GenBank/DDBJ whole genome shotgun (WGS) entry which is preliminary data.</text>
</comment>
<organism evidence="10 11">
    <name type="scientific">Acanthosepion pharaonis</name>
    <name type="common">Pharaoh cuttlefish</name>
    <name type="synonym">Sepia pharaonis</name>
    <dbReference type="NCBI Taxonomy" id="158019"/>
    <lineage>
        <taxon>Eukaryota</taxon>
        <taxon>Metazoa</taxon>
        <taxon>Spiralia</taxon>
        <taxon>Lophotrochozoa</taxon>
        <taxon>Mollusca</taxon>
        <taxon>Cephalopoda</taxon>
        <taxon>Coleoidea</taxon>
        <taxon>Decapodiformes</taxon>
        <taxon>Sepiida</taxon>
        <taxon>Sepiina</taxon>
        <taxon>Sepiidae</taxon>
        <taxon>Acanthosepion</taxon>
    </lineage>
</organism>
<evidence type="ECO:0000256" key="1">
    <source>
        <dbReference type="ARBA" id="ARBA00005324"/>
    </source>
</evidence>
<evidence type="ECO:0000256" key="4">
    <source>
        <dbReference type="ARBA" id="ARBA00022448"/>
    </source>
</evidence>
<dbReference type="PROSITE" id="PS51072">
    <property type="entry name" value="MHD"/>
    <property type="match status" value="1"/>
</dbReference>
<sequence>MEQFVLCNYSVSTAEELPISGYYDMQIDITGKIIVEVRLSLSNKIKNSFDLCELRIPIYNRGLVQSYDVNASQGSVQLVEKRMLVWNIGQKFPSKNLEVFLTSSLQMNKQLPTPPDMYEDPFCVGLNSYVLLNFRISDFTQSGCHVDSKSMQVSGKSKCKLTTVHEYISFHYQLWNIRGEALNQKPKS</sequence>
<accession>A0A812C4P7</accession>
<dbReference type="SUPFAM" id="SSF49447">
    <property type="entry name" value="Second domain of Mu2 adaptin subunit (ap50) of ap2 adaptor"/>
    <property type="match status" value="1"/>
</dbReference>
<dbReference type="GO" id="GO:0005770">
    <property type="term" value="C:late endosome"/>
    <property type="evidence" value="ECO:0007669"/>
    <property type="project" value="TreeGrafter"/>
</dbReference>
<comment type="similarity">
    <text evidence="1">Belongs to the adaptor complexes medium subunit family.</text>
</comment>
<evidence type="ECO:0000256" key="6">
    <source>
        <dbReference type="ARBA" id="ARBA00023136"/>
    </source>
</evidence>
<dbReference type="GO" id="GO:0016197">
    <property type="term" value="P:endosomal transport"/>
    <property type="evidence" value="ECO:0007669"/>
    <property type="project" value="TreeGrafter"/>
</dbReference>
<dbReference type="GO" id="GO:0005829">
    <property type="term" value="C:cytosol"/>
    <property type="evidence" value="ECO:0007669"/>
    <property type="project" value="TreeGrafter"/>
</dbReference>
<name>A0A812C4P7_ACAPH</name>
<dbReference type="EMBL" id="CAHIKZ030001202">
    <property type="protein sequence ID" value="CAE1256081.1"/>
    <property type="molecule type" value="Genomic_DNA"/>
</dbReference>
<keyword evidence="4" id="KW-0813">Transport</keyword>
<evidence type="ECO:0000256" key="5">
    <source>
        <dbReference type="ARBA" id="ARBA00022927"/>
    </source>
</evidence>
<protein>
    <recommendedName>
        <fullName evidence="3">AP-5 complex subunit mu-1</fullName>
    </recommendedName>
    <alternativeName>
        <fullName evidence="8">Adaptor-related protein complex 5 subunit mu-1</fullName>
    </alternativeName>
</protein>